<name>A0A4Q6X711_9GAMM</name>
<accession>A0A4Q6X711</accession>
<dbReference type="Proteomes" id="UP000292110">
    <property type="component" value="Unassembled WGS sequence"/>
</dbReference>
<evidence type="ECO:0000313" key="3">
    <source>
        <dbReference type="Proteomes" id="UP000292110"/>
    </source>
</evidence>
<evidence type="ECO:0000256" key="1">
    <source>
        <dbReference type="SAM" id="Phobius"/>
    </source>
</evidence>
<keyword evidence="1" id="KW-1133">Transmembrane helix</keyword>
<gene>
    <name evidence="2" type="ORF">EXE30_13220</name>
</gene>
<dbReference type="AlphaFoldDB" id="A0A4Q6X711"/>
<proteinExistence type="predicted"/>
<dbReference type="EMBL" id="SGIM01000012">
    <property type="protein sequence ID" value="RZF50238.1"/>
    <property type="molecule type" value="Genomic_DNA"/>
</dbReference>
<comment type="caution">
    <text evidence="2">The sequence shown here is derived from an EMBL/GenBank/DDBJ whole genome shotgun (WGS) entry which is preliminary data.</text>
</comment>
<sequence length="332" mass="38640">MALDQIWKAQLTLVTYGNEFLQQDLSINDWINHPIFAQHHLVFRDLASQQLLAQHFRVWLEALKQQGVDKLSLHNSSILDEESNPNPNVELLPYAHFIVSHQGKNKAAWICGHELAEWHPYDHPFTAPATQQIKFRQEIFWRYPLNEKLSKKITSDLKDNDWHEIEKFIDQELFNHKCAKNFLESEQVELPFYGYELEQSHLDKTVLAIIPTTYQAESAHQLMHRMSALTGFIECQRLNPYDNEGEIISPEQQIVLRNFAQKIDDVFGRLITKIANHYKNIDFEMPMEPYDRTMDVPVGSASTSSYKTNHSSVIKLVLITVVICVLAYYFGL</sequence>
<reference evidence="2 3" key="1">
    <citation type="submission" date="2019-02" db="EMBL/GenBank/DDBJ databases">
        <title>The draft genome of Acinetobacter halotolerans strain JCM 31009.</title>
        <authorList>
            <person name="Qin J."/>
            <person name="Feng Y."/>
            <person name="Nemec A."/>
            <person name="Zong Z."/>
        </authorList>
    </citation>
    <scope>NUCLEOTIDE SEQUENCE [LARGE SCALE GENOMIC DNA]</scope>
    <source>
        <strain evidence="2 3">JCM 31009</strain>
    </source>
</reference>
<evidence type="ECO:0000313" key="2">
    <source>
        <dbReference type="EMBL" id="RZF50238.1"/>
    </source>
</evidence>
<organism evidence="2 3">
    <name type="scientific">Acinetobacter halotolerans</name>
    <dbReference type="NCBI Taxonomy" id="1752076"/>
    <lineage>
        <taxon>Bacteria</taxon>
        <taxon>Pseudomonadati</taxon>
        <taxon>Pseudomonadota</taxon>
        <taxon>Gammaproteobacteria</taxon>
        <taxon>Moraxellales</taxon>
        <taxon>Moraxellaceae</taxon>
        <taxon>Acinetobacter</taxon>
    </lineage>
</organism>
<dbReference type="RefSeq" id="WP_130162864.1">
    <property type="nucleotide sequence ID" value="NZ_SGIM01000012.1"/>
</dbReference>
<feature type="transmembrane region" description="Helical" evidence="1">
    <location>
        <begin position="313"/>
        <end position="331"/>
    </location>
</feature>
<keyword evidence="3" id="KW-1185">Reference proteome</keyword>
<keyword evidence="1" id="KW-0812">Transmembrane</keyword>
<protein>
    <submittedName>
        <fullName evidence="2">Uncharacterized protein</fullName>
    </submittedName>
</protein>
<keyword evidence="1" id="KW-0472">Membrane</keyword>